<evidence type="ECO:0000313" key="3">
    <source>
        <dbReference type="Proteomes" id="UP001152130"/>
    </source>
</evidence>
<feature type="chain" id="PRO_5040972613" description="Extracellular membrane protein CFEM domain-containing protein" evidence="1">
    <location>
        <begin position="22"/>
        <end position="215"/>
    </location>
</feature>
<organism evidence="2 3">
    <name type="scientific">Fusarium irregulare</name>
    <dbReference type="NCBI Taxonomy" id="2494466"/>
    <lineage>
        <taxon>Eukaryota</taxon>
        <taxon>Fungi</taxon>
        <taxon>Dikarya</taxon>
        <taxon>Ascomycota</taxon>
        <taxon>Pezizomycotina</taxon>
        <taxon>Sordariomycetes</taxon>
        <taxon>Hypocreomycetidae</taxon>
        <taxon>Hypocreales</taxon>
        <taxon>Nectriaceae</taxon>
        <taxon>Fusarium</taxon>
        <taxon>Fusarium incarnatum-equiseti species complex</taxon>
    </lineage>
</organism>
<accession>A0A9W8UAM8</accession>
<sequence>MVSSRLFAGFVALASLHAVNAGACRPRPSSTIIYGTDTTLPTAETSFQTSIETETSTTALDETTTLEETTTAETSFQTSFETETSAITADETTTLETTAAFTTAETSIETSFVTEDDLTTTLETTQNFDFTTDITSFITLTADPTTTETPATTSRAPVPADLFPCTSDADCEGNQMIEVCDTSRCGCVKGFCQVLQVSVTLPIIGDSMTLPVIGN</sequence>
<dbReference type="EMBL" id="JAPDHF010000008">
    <property type="protein sequence ID" value="KAJ4014009.1"/>
    <property type="molecule type" value="Genomic_DNA"/>
</dbReference>
<keyword evidence="3" id="KW-1185">Reference proteome</keyword>
<keyword evidence="1" id="KW-0732">Signal</keyword>
<feature type="signal peptide" evidence="1">
    <location>
        <begin position="1"/>
        <end position="21"/>
    </location>
</feature>
<evidence type="ECO:0008006" key="4">
    <source>
        <dbReference type="Google" id="ProtNLM"/>
    </source>
</evidence>
<evidence type="ECO:0000256" key="1">
    <source>
        <dbReference type="SAM" id="SignalP"/>
    </source>
</evidence>
<dbReference type="AlphaFoldDB" id="A0A9W8UAM8"/>
<name>A0A9W8UAM8_9HYPO</name>
<reference evidence="2" key="1">
    <citation type="submission" date="2022-10" db="EMBL/GenBank/DDBJ databases">
        <title>Fusarium specimens isolated from Avocado Roots.</title>
        <authorList>
            <person name="Stajich J."/>
            <person name="Roper C."/>
            <person name="Heimlech-Rivalta G."/>
        </authorList>
    </citation>
    <scope>NUCLEOTIDE SEQUENCE</scope>
    <source>
        <strain evidence="2">CF00143</strain>
    </source>
</reference>
<proteinExistence type="predicted"/>
<comment type="caution">
    <text evidence="2">The sequence shown here is derived from an EMBL/GenBank/DDBJ whole genome shotgun (WGS) entry which is preliminary data.</text>
</comment>
<evidence type="ECO:0000313" key="2">
    <source>
        <dbReference type="EMBL" id="KAJ4014009.1"/>
    </source>
</evidence>
<gene>
    <name evidence="2" type="ORF">NW766_006259</name>
</gene>
<dbReference type="Proteomes" id="UP001152130">
    <property type="component" value="Unassembled WGS sequence"/>
</dbReference>
<protein>
    <recommendedName>
        <fullName evidence="4">Extracellular membrane protein CFEM domain-containing protein</fullName>
    </recommendedName>
</protein>
<dbReference type="OrthoDB" id="5105982at2759"/>